<dbReference type="Gene3D" id="3.40.309.10">
    <property type="entry name" value="Aldehyde Dehydrogenase, Chain A, domain 2"/>
    <property type="match status" value="1"/>
</dbReference>
<organism evidence="4 5">
    <name type="scientific">Ancylobacter aquaticus</name>
    <dbReference type="NCBI Taxonomy" id="100"/>
    <lineage>
        <taxon>Bacteria</taxon>
        <taxon>Pseudomonadati</taxon>
        <taxon>Pseudomonadota</taxon>
        <taxon>Alphaproteobacteria</taxon>
        <taxon>Hyphomicrobiales</taxon>
        <taxon>Xanthobacteraceae</taxon>
        <taxon>Ancylobacter</taxon>
    </lineage>
</organism>
<evidence type="ECO:0000259" key="3">
    <source>
        <dbReference type="Pfam" id="PF00171"/>
    </source>
</evidence>
<proteinExistence type="inferred from homology"/>
<evidence type="ECO:0000256" key="1">
    <source>
        <dbReference type="ARBA" id="ARBA00009986"/>
    </source>
</evidence>
<dbReference type="InterPro" id="IPR016163">
    <property type="entry name" value="Ald_DH_C"/>
</dbReference>
<feature type="domain" description="Aldehyde dehydrogenase" evidence="3">
    <location>
        <begin position="30"/>
        <end position="481"/>
    </location>
</feature>
<keyword evidence="5" id="KW-1185">Reference proteome</keyword>
<dbReference type="GO" id="GO:0016620">
    <property type="term" value="F:oxidoreductase activity, acting on the aldehyde or oxo group of donors, NAD or NADP as acceptor"/>
    <property type="evidence" value="ECO:0007669"/>
    <property type="project" value="InterPro"/>
</dbReference>
<evidence type="ECO:0000313" key="4">
    <source>
        <dbReference type="EMBL" id="TCK31367.1"/>
    </source>
</evidence>
<dbReference type="SUPFAM" id="SSF53720">
    <property type="entry name" value="ALDH-like"/>
    <property type="match status" value="1"/>
</dbReference>
<dbReference type="RefSeq" id="WP_131834590.1">
    <property type="nucleotide sequence ID" value="NZ_SMFY01000001.1"/>
</dbReference>
<reference evidence="4 5" key="1">
    <citation type="submission" date="2019-03" db="EMBL/GenBank/DDBJ databases">
        <title>Genomic Encyclopedia of Type Strains, Phase IV (KMG-IV): sequencing the most valuable type-strain genomes for metagenomic binning, comparative biology and taxonomic classification.</title>
        <authorList>
            <person name="Goeker M."/>
        </authorList>
    </citation>
    <scope>NUCLEOTIDE SEQUENCE [LARGE SCALE GENOMIC DNA]</scope>
    <source>
        <strain evidence="4 5">DSM 101</strain>
    </source>
</reference>
<dbReference type="PANTHER" id="PTHR43353:SF5">
    <property type="entry name" value="SUCCINATE-SEMIALDEHYDE DEHYDROGENASE, MITOCHONDRIAL"/>
    <property type="match status" value="1"/>
</dbReference>
<dbReference type="OrthoDB" id="9812625at2"/>
<sequence>MSHSVSYPEVQLYIDGKWRGGSEHGGAPASQPVINPATEEAIGTVAHASRADLDAALAAAEKGFATWRHTPPHERYKIMRKAAEILRERHEAISTLMTLEQGKPLPEARMETLASADIIDWFAEEGRRQYGRLIPARAAGVQQMVHREPVGVVAAFTPWNFPINQAVRKVSAALAAGCAVILKGPEETPASCAELVRAYADAGVPAGVVNLVFGVPAEISQYLIPHPVVKKISFTGSTVVGKQLAALAGAHMKRVTMELGGHAPAVVFEDADVEVAIKLLSGAKFRNAGQVCVSPTRFLVHEDLYSRFVDGFTEAVKGVKVGNGLEDGVRMGPLANPRRVEAMEALTADALAKGATLHTGGARIGNKGYFFEPTVLTGLAADARILNEEPFGPIVPIQSFTSTEAVIAEANRLPYGLAAYAYTTSSARADEFARRVESGMISINHHGLALPEVPFGGIKDSGYGSEGGTEAMEAYVNTKFVTQLGV</sequence>
<keyword evidence="2" id="KW-0560">Oxidoreductase</keyword>
<dbReference type="InterPro" id="IPR016161">
    <property type="entry name" value="Ald_DH/histidinol_DH"/>
</dbReference>
<gene>
    <name evidence="4" type="ORF">EV667_1476</name>
</gene>
<evidence type="ECO:0000256" key="2">
    <source>
        <dbReference type="ARBA" id="ARBA00023002"/>
    </source>
</evidence>
<dbReference type="InterPro" id="IPR050740">
    <property type="entry name" value="Aldehyde_DH_Superfamily"/>
</dbReference>
<protein>
    <submittedName>
        <fullName evidence="4">Succinate-semialdehyde dehydrogenase/glutarate-semialdehyde dehydrogenase</fullName>
    </submittedName>
</protein>
<dbReference type="Proteomes" id="UP000295030">
    <property type="component" value="Unassembled WGS sequence"/>
</dbReference>
<dbReference type="Gene3D" id="3.40.605.10">
    <property type="entry name" value="Aldehyde Dehydrogenase, Chain A, domain 1"/>
    <property type="match status" value="1"/>
</dbReference>
<dbReference type="AlphaFoldDB" id="A0A4R1I7J2"/>
<evidence type="ECO:0000313" key="5">
    <source>
        <dbReference type="Proteomes" id="UP000295030"/>
    </source>
</evidence>
<dbReference type="EMBL" id="SMFY01000001">
    <property type="protein sequence ID" value="TCK31367.1"/>
    <property type="molecule type" value="Genomic_DNA"/>
</dbReference>
<dbReference type="InterPro" id="IPR016162">
    <property type="entry name" value="Ald_DH_N"/>
</dbReference>
<accession>A0A4R1I7J2</accession>
<dbReference type="Pfam" id="PF00171">
    <property type="entry name" value="Aldedh"/>
    <property type="match status" value="1"/>
</dbReference>
<dbReference type="PANTHER" id="PTHR43353">
    <property type="entry name" value="SUCCINATE-SEMIALDEHYDE DEHYDROGENASE, MITOCHONDRIAL"/>
    <property type="match status" value="1"/>
</dbReference>
<dbReference type="InterPro" id="IPR015590">
    <property type="entry name" value="Aldehyde_DH_dom"/>
</dbReference>
<comment type="caution">
    <text evidence="4">The sequence shown here is derived from an EMBL/GenBank/DDBJ whole genome shotgun (WGS) entry which is preliminary data.</text>
</comment>
<dbReference type="FunFam" id="3.40.605.10:FF:000033">
    <property type="entry name" value="NAD-dependent succinate-semialdehyde dehydrogenase"/>
    <property type="match status" value="1"/>
</dbReference>
<comment type="similarity">
    <text evidence="1">Belongs to the aldehyde dehydrogenase family.</text>
</comment>
<dbReference type="FunFam" id="3.40.309.10:FF:000009">
    <property type="entry name" value="Aldehyde dehydrogenase A"/>
    <property type="match status" value="1"/>
</dbReference>
<name>A0A4R1I7J2_ANCAQ</name>
<dbReference type="CDD" id="cd07103">
    <property type="entry name" value="ALDH_F5_SSADH_GabD"/>
    <property type="match status" value="1"/>
</dbReference>